<dbReference type="KEGG" id="amuc:Pan181_06150"/>
<evidence type="ECO:0000256" key="2">
    <source>
        <dbReference type="SAM" id="Phobius"/>
    </source>
</evidence>
<feature type="transmembrane region" description="Helical" evidence="2">
    <location>
        <begin position="46"/>
        <end position="70"/>
    </location>
</feature>
<keyword evidence="2" id="KW-0812">Transmembrane</keyword>
<evidence type="ECO:0000313" key="4">
    <source>
        <dbReference type="Proteomes" id="UP000315750"/>
    </source>
</evidence>
<sequence>MNHDQCLKVMERIRVAGLYPSGYLLVSLALLVSLPFAYLLQPGWSIIAVLLFCLSQVVVVCQGAGIVVSCGWVRHLGKLRRYGLYLVAYGVGSLVGVFWLAALATFGGPPRDQVPLFLAKLWLVAVVCSIPPAVYLRRRGVVFRSQLKEWEQSTKETKVNSEDEGNRDRSSQ</sequence>
<proteinExistence type="predicted"/>
<gene>
    <name evidence="3" type="ORF">Pan181_06150</name>
</gene>
<keyword evidence="4" id="KW-1185">Reference proteome</keyword>
<keyword evidence="2" id="KW-1133">Transmembrane helix</keyword>
<reference evidence="3 4" key="1">
    <citation type="submission" date="2019-02" db="EMBL/GenBank/DDBJ databases">
        <title>Deep-cultivation of Planctomycetes and their phenomic and genomic characterization uncovers novel biology.</title>
        <authorList>
            <person name="Wiegand S."/>
            <person name="Jogler M."/>
            <person name="Boedeker C."/>
            <person name="Pinto D."/>
            <person name="Vollmers J."/>
            <person name="Rivas-Marin E."/>
            <person name="Kohn T."/>
            <person name="Peeters S.H."/>
            <person name="Heuer A."/>
            <person name="Rast P."/>
            <person name="Oberbeckmann S."/>
            <person name="Bunk B."/>
            <person name="Jeske O."/>
            <person name="Meyerdierks A."/>
            <person name="Storesund J.E."/>
            <person name="Kallscheuer N."/>
            <person name="Luecker S."/>
            <person name="Lage O.M."/>
            <person name="Pohl T."/>
            <person name="Merkel B.J."/>
            <person name="Hornburger P."/>
            <person name="Mueller R.-W."/>
            <person name="Bruemmer F."/>
            <person name="Labrenz M."/>
            <person name="Spormann A.M."/>
            <person name="Op den Camp H."/>
            <person name="Overmann J."/>
            <person name="Amann R."/>
            <person name="Jetten M.S.M."/>
            <person name="Mascher T."/>
            <person name="Medema M.H."/>
            <person name="Devos D.P."/>
            <person name="Kaster A.-K."/>
            <person name="Ovreas L."/>
            <person name="Rohde M."/>
            <person name="Galperin M.Y."/>
            <person name="Jogler C."/>
        </authorList>
    </citation>
    <scope>NUCLEOTIDE SEQUENCE [LARGE SCALE GENOMIC DNA]</scope>
    <source>
        <strain evidence="3 4">Pan181</strain>
    </source>
</reference>
<keyword evidence="2" id="KW-0472">Membrane</keyword>
<accession>A0A518AIE6</accession>
<feature type="region of interest" description="Disordered" evidence="1">
    <location>
        <begin position="151"/>
        <end position="172"/>
    </location>
</feature>
<feature type="transmembrane region" description="Helical" evidence="2">
    <location>
        <begin position="82"/>
        <end position="104"/>
    </location>
</feature>
<evidence type="ECO:0000313" key="3">
    <source>
        <dbReference type="EMBL" id="QDU54434.1"/>
    </source>
</evidence>
<organism evidence="3 4">
    <name type="scientific">Aeoliella mucimassa</name>
    <dbReference type="NCBI Taxonomy" id="2527972"/>
    <lineage>
        <taxon>Bacteria</taxon>
        <taxon>Pseudomonadati</taxon>
        <taxon>Planctomycetota</taxon>
        <taxon>Planctomycetia</taxon>
        <taxon>Pirellulales</taxon>
        <taxon>Lacipirellulaceae</taxon>
        <taxon>Aeoliella</taxon>
    </lineage>
</organism>
<dbReference type="Proteomes" id="UP000315750">
    <property type="component" value="Chromosome"/>
</dbReference>
<feature type="transmembrane region" description="Helical" evidence="2">
    <location>
        <begin position="116"/>
        <end position="136"/>
    </location>
</feature>
<dbReference type="RefSeq" id="WP_145245415.1">
    <property type="nucleotide sequence ID" value="NZ_CP036278.1"/>
</dbReference>
<feature type="transmembrane region" description="Helical" evidence="2">
    <location>
        <begin position="21"/>
        <end position="40"/>
    </location>
</feature>
<protein>
    <submittedName>
        <fullName evidence="3">Uncharacterized protein</fullName>
    </submittedName>
</protein>
<dbReference type="EMBL" id="CP036278">
    <property type="protein sequence ID" value="QDU54434.1"/>
    <property type="molecule type" value="Genomic_DNA"/>
</dbReference>
<dbReference type="AlphaFoldDB" id="A0A518AIE6"/>
<evidence type="ECO:0000256" key="1">
    <source>
        <dbReference type="SAM" id="MobiDB-lite"/>
    </source>
</evidence>
<name>A0A518AIE6_9BACT</name>